<feature type="compositionally biased region" description="Basic and acidic residues" evidence="1">
    <location>
        <begin position="133"/>
        <end position="150"/>
    </location>
</feature>
<sequence length="285" mass="32325">MISGLKDRHESQLKQENEDTKATVLSRPGGTHGSVKKEEAVVVKLENLKKEGKHQMDLDEEISDVESVDGDDVAEVVSPETRPRESRYSSPPEINIPRPRLVVRVEIPYRPNPFRPSATEGTYDPKNLTQARFGDDRGTRKYSKSAKDKNGCEETGAVYSWYSLRLAIPTRQVTIKKSRLFDVFLRTCLCAFSRSRWQKWTWNPTSSTFIFFVALGSSRSKYGGYFHHFMSPPKRPSACQPIPEAQLFNSSFSPRPNPSQPTCFSSQLDDVFSTLVSDRFPRLGP</sequence>
<feature type="compositionally biased region" description="Acidic residues" evidence="1">
    <location>
        <begin position="58"/>
        <end position="74"/>
    </location>
</feature>
<evidence type="ECO:0000313" key="2">
    <source>
        <dbReference type="EMBL" id="KAJ3500787.1"/>
    </source>
</evidence>
<name>A0A9W8MTD0_9AGAR</name>
<feature type="compositionally biased region" description="Basic and acidic residues" evidence="1">
    <location>
        <begin position="1"/>
        <end position="21"/>
    </location>
</feature>
<feature type="region of interest" description="Disordered" evidence="1">
    <location>
        <begin position="50"/>
        <end position="93"/>
    </location>
</feature>
<keyword evidence="3" id="KW-1185">Reference proteome</keyword>
<feature type="region of interest" description="Disordered" evidence="1">
    <location>
        <begin position="1"/>
        <end position="38"/>
    </location>
</feature>
<dbReference type="Proteomes" id="UP001148786">
    <property type="component" value="Unassembled WGS sequence"/>
</dbReference>
<protein>
    <submittedName>
        <fullName evidence="2">Uncharacterized protein</fullName>
    </submittedName>
</protein>
<accession>A0A9W8MTD0</accession>
<dbReference type="AlphaFoldDB" id="A0A9W8MTD0"/>
<reference evidence="2" key="1">
    <citation type="submission" date="2022-07" db="EMBL/GenBank/DDBJ databases">
        <title>Genome Sequence of Agrocybe chaxingu.</title>
        <authorList>
            <person name="Buettner E."/>
        </authorList>
    </citation>
    <scope>NUCLEOTIDE SEQUENCE</scope>
    <source>
        <strain evidence="2">MP-N11</strain>
    </source>
</reference>
<organism evidence="2 3">
    <name type="scientific">Agrocybe chaxingu</name>
    <dbReference type="NCBI Taxonomy" id="84603"/>
    <lineage>
        <taxon>Eukaryota</taxon>
        <taxon>Fungi</taxon>
        <taxon>Dikarya</taxon>
        <taxon>Basidiomycota</taxon>
        <taxon>Agaricomycotina</taxon>
        <taxon>Agaricomycetes</taxon>
        <taxon>Agaricomycetidae</taxon>
        <taxon>Agaricales</taxon>
        <taxon>Agaricineae</taxon>
        <taxon>Strophariaceae</taxon>
        <taxon>Agrocybe</taxon>
    </lineage>
</organism>
<gene>
    <name evidence="2" type="ORF">NLJ89_g9636</name>
</gene>
<evidence type="ECO:0000313" key="3">
    <source>
        <dbReference type="Proteomes" id="UP001148786"/>
    </source>
</evidence>
<comment type="caution">
    <text evidence="2">The sequence shown here is derived from an EMBL/GenBank/DDBJ whole genome shotgun (WGS) entry which is preliminary data.</text>
</comment>
<dbReference type="EMBL" id="JANKHO010001544">
    <property type="protein sequence ID" value="KAJ3500787.1"/>
    <property type="molecule type" value="Genomic_DNA"/>
</dbReference>
<proteinExistence type="predicted"/>
<feature type="region of interest" description="Disordered" evidence="1">
    <location>
        <begin position="113"/>
        <end position="150"/>
    </location>
</feature>
<dbReference type="OrthoDB" id="10628525at2759"/>
<evidence type="ECO:0000256" key="1">
    <source>
        <dbReference type="SAM" id="MobiDB-lite"/>
    </source>
</evidence>